<dbReference type="KEGG" id="acan:ACA1_222780"/>
<proteinExistence type="predicted"/>
<evidence type="ECO:0000313" key="7">
    <source>
        <dbReference type="Proteomes" id="UP000011083"/>
    </source>
</evidence>
<protein>
    <submittedName>
        <fullName evidence="6">Metal cation transporter, ZIP subfamily protein</fullName>
    </submittedName>
</protein>
<dbReference type="PANTHER" id="PTHR11040">
    <property type="entry name" value="ZINC/IRON TRANSPORTER"/>
    <property type="match status" value="1"/>
</dbReference>
<dbReference type="STRING" id="1257118.L8GSU8"/>
<feature type="transmembrane region" description="Helical" evidence="5">
    <location>
        <begin position="179"/>
        <end position="203"/>
    </location>
</feature>
<dbReference type="GeneID" id="14916731"/>
<organism evidence="6 7">
    <name type="scientific">Acanthamoeba castellanii (strain ATCC 30010 / Neff)</name>
    <dbReference type="NCBI Taxonomy" id="1257118"/>
    <lineage>
        <taxon>Eukaryota</taxon>
        <taxon>Amoebozoa</taxon>
        <taxon>Discosea</taxon>
        <taxon>Longamoebia</taxon>
        <taxon>Centramoebida</taxon>
        <taxon>Acanthamoebidae</taxon>
        <taxon>Acanthamoeba</taxon>
    </lineage>
</organism>
<dbReference type="Proteomes" id="UP000011083">
    <property type="component" value="Unassembled WGS sequence"/>
</dbReference>
<keyword evidence="4 5" id="KW-0472">Membrane</keyword>
<feature type="transmembrane region" description="Helical" evidence="5">
    <location>
        <begin position="81"/>
        <end position="98"/>
    </location>
</feature>
<gene>
    <name evidence="6" type="ORF">ACA1_222780</name>
</gene>
<dbReference type="VEuPathDB" id="AmoebaDB:ACA1_222780"/>
<dbReference type="OMA" id="HEMSHTH"/>
<evidence type="ECO:0000256" key="2">
    <source>
        <dbReference type="ARBA" id="ARBA00022692"/>
    </source>
</evidence>
<dbReference type="InterPro" id="IPR003689">
    <property type="entry name" value="ZIP"/>
</dbReference>
<feature type="transmembrane region" description="Helical" evidence="5">
    <location>
        <begin position="6"/>
        <end position="30"/>
    </location>
</feature>
<dbReference type="PANTHER" id="PTHR11040:SF140">
    <property type="entry name" value="ZRT (ZRT), IRT- (IRT-) LIKE PROTEIN TRANSPORTER"/>
    <property type="match status" value="1"/>
</dbReference>
<dbReference type="RefSeq" id="XP_004338025.1">
    <property type="nucleotide sequence ID" value="XM_004337977.1"/>
</dbReference>
<accession>L8GSU8</accession>
<evidence type="ECO:0000256" key="3">
    <source>
        <dbReference type="ARBA" id="ARBA00022989"/>
    </source>
</evidence>
<keyword evidence="3 5" id="KW-1133">Transmembrane helix</keyword>
<evidence type="ECO:0000313" key="6">
    <source>
        <dbReference type="EMBL" id="ELR16012.1"/>
    </source>
</evidence>
<dbReference type="AlphaFoldDB" id="L8GSU8"/>
<feature type="transmembrane region" description="Helical" evidence="5">
    <location>
        <begin position="42"/>
        <end position="61"/>
    </location>
</feature>
<feature type="transmembrane region" description="Helical" evidence="5">
    <location>
        <begin position="151"/>
        <end position="173"/>
    </location>
</feature>
<evidence type="ECO:0000256" key="4">
    <source>
        <dbReference type="ARBA" id="ARBA00023136"/>
    </source>
</evidence>
<evidence type="ECO:0000256" key="5">
    <source>
        <dbReference type="SAM" id="Phobius"/>
    </source>
</evidence>
<feature type="transmembrane region" description="Helical" evidence="5">
    <location>
        <begin position="215"/>
        <end position="236"/>
    </location>
</feature>
<sequence length="315" mass="34167">MDGEEIGMRVGAFFGILMVEMVFGAVPLLMRRFIRSTHLRDRLLSLGNAFAGGLFLAGGFVHLLREAEETFAHELGADWEIPFGVILCPVGFGLAFFVEKVLFLRDPVAVTVASLPSEKQPFSIDETPAEQYGSVVDHHHHDLVLDDRQALLPYILIAVLSLHSIIAGVALGIQQDFNVALSIFVALISHKWIEAFALGVSLLKAGKQGLSFFKFLMLFAIMCPLGILLGSGLYTAVAGSTAGELTTAVLTAIASGTFVYVAIVDILLEEFQTARDKYIKFLLAVVGFAAMASLLFAFDHDHGGEDEDADHSHSR</sequence>
<name>L8GSU8_ACACF</name>
<keyword evidence="7" id="KW-1185">Reference proteome</keyword>
<feature type="transmembrane region" description="Helical" evidence="5">
    <location>
        <begin position="248"/>
        <end position="268"/>
    </location>
</feature>
<keyword evidence="2 5" id="KW-0812">Transmembrane</keyword>
<dbReference type="EMBL" id="KB008010">
    <property type="protein sequence ID" value="ELR16012.1"/>
    <property type="molecule type" value="Genomic_DNA"/>
</dbReference>
<comment type="subcellular location">
    <subcellularLocation>
        <location evidence="1">Membrane</location>
        <topology evidence="1">Multi-pass membrane protein</topology>
    </subcellularLocation>
</comment>
<reference evidence="6 7" key="1">
    <citation type="journal article" date="2013" name="Genome Biol.">
        <title>Genome of Acanthamoeba castellanii highlights extensive lateral gene transfer and early evolution of tyrosine kinase signaling.</title>
        <authorList>
            <person name="Clarke M."/>
            <person name="Lohan A.J."/>
            <person name="Liu B."/>
            <person name="Lagkouvardos I."/>
            <person name="Roy S."/>
            <person name="Zafar N."/>
            <person name="Bertelli C."/>
            <person name="Schilde C."/>
            <person name="Kianianmomeni A."/>
            <person name="Burglin T.R."/>
            <person name="Frech C."/>
            <person name="Turcotte B."/>
            <person name="Kopec K.O."/>
            <person name="Synnott J.M."/>
            <person name="Choo C."/>
            <person name="Paponov I."/>
            <person name="Finkler A."/>
            <person name="Soon Heng Tan C."/>
            <person name="Hutchins A.P."/>
            <person name="Weinmeier T."/>
            <person name="Rattei T."/>
            <person name="Chu J.S."/>
            <person name="Gimenez G."/>
            <person name="Irimia M."/>
            <person name="Rigden D.J."/>
            <person name="Fitzpatrick D.A."/>
            <person name="Lorenzo-Morales J."/>
            <person name="Bateman A."/>
            <person name="Chiu C.H."/>
            <person name="Tang P."/>
            <person name="Hegemann P."/>
            <person name="Fromm H."/>
            <person name="Raoult D."/>
            <person name="Greub G."/>
            <person name="Miranda-Saavedra D."/>
            <person name="Chen N."/>
            <person name="Nash P."/>
            <person name="Ginger M.L."/>
            <person name="Horn M."/>
            <person name="Schaap P."/>
            <person name="Caler L."/>
            <person name="Loftus B."/>
        </authorList>
    </citation>
    <scope>NUCLEOTIDE SEQUENCE [LARGE SCALE GENOMIC DNA]</scope>
    <source>
        <strain evidence="6 7">Neff</strain>
    </source>
</reference>
<dbReference type="GO" id="GO:0005385">
    <property type="term" value="F:zinc ion transmembrane transporter activity"/>
    <property type="evidence" value="ECO:0007669"/>
    <property type="project" value="TreeGrafter"/>
</dbReference>
<evidence type="ECO:0000256" key="1">
    <source>
        <dbReference type="ARBA" id="ARBA00004141"/>
    </source>
</evidence>
<dbReference type="Pfam" id="PF02535">
    <property type="entry name" value="Zip"/>
    <property type="match status" value="1"/>
</dbReference>
<feature type="transmembrane region" description="Helical" evidence="5">
    <location>
        <begin position="280"/>
        <end position="298"/>
    </location>
</feature>
<dbReference type="OrthoDB" id="448280at2759"/>
<dbReference type="GO" id="GO:0016020">
    <property type="term" value="C:membrane"/>
    <property type="evidence" value="ECO:0007669"/>
    <property type="project" value="UniProtKB-SubCell"/>
</dbReference>